<dbReference type="AlphaFoldDB" id="A0A518FTH4"/>
<accession>A0A518FTH4</accession>
<evidence type="ECO:0000313" key="2">
    <source>
        <dbReference type="EMBL" id="QDV19646.1"/>
    </source>
</evidence>
<dbReference type="EMBL" id="CP036317">
    <property type="protein sequence ID" value="QDV19646.1"/>
    <property type="molecule type" value="Genomic_DNA"/>
</dbReference>
<dbReference type="CDD" id="cd07521">
    <property type="entry name" value="HAD_FCP1-like"/>
    <property type="match status" value="1"/>
</dbReference>
<gene>
    <name evidence="2" type="ORF">Pan153_43120</name>
</gene>
<dbReference type="InterPro" id="IPR023214">
    <property type="entry name" value="HAD_sf"/>
</dbReference>
<sequence>MNHTEPALLILDIDETLLHATVQPLAHNPDCRIGPYTVYLRPYLVEFLEQTSRLFKLAIWSSSSPDYVQAIVSQIIPASVSLEFAWSRDRCITRIDPEWQSYYYVKDLRKVKRRGYDLNRTLIVDDTPRKVERNFGNAIYVTPWFGDDRQDNELQRLAAYLPKLCAEPNLRRIEKRNWKNSGQS</sequence>
<dbReference type="InterPro" id="IPR050365">
    <property type="entry name" value="TIM50"/>
</dbReference>
<protein>
    <submittedName>
        <fullName evidence="2">NLI interacting factor-like phosphatase</fullName>
    </submittedName>
</protein>
<dbReference type="InterPro" id="IPR004274">
    <property type="entry name" value="FCP1_dom"/>
</dbReference>
<dbReference type="PANTHER" id="PTHR12210">
    <property type="entry name" value="DULLARD PROTEIN PHOSPHATASE"/>
    <property type="match status" value="1"/>
</dbReference>
<dbReference type="InterPro" id="IPR036412">
    <property type="entry name" value="HAD-like_sf"/>
</dbReference>
<dbReference type="Proteomes" id="UP000320839">
    <property type="component" value="Chromosome"/>
</dbReference>
<dbReference type="OrthoDB" id="65801at2"/>
<organism evidence="2 3">
    <name type="scientific">Gimesia panareensis</name>
    <dbReference type="NCBI Taxonomy" id="2527978"/>
    <lineage>
        <taxon>Bacteria</taxon>
        <taxon>Pseudomonadati</taxon>
        <taxon>Planctomycetota</taxon>
        <taxon>Planctomycetia</taxon>
        <taxon>Planctomycetales</taxon>
        <taxon>Planctomycetaceae</taxon>
        <taxon>Gimesia</taxon>
    </lineage>
</organism>
<dbReference type="PROSITE" id="PS50969">
    <property type="entry name" value="FCP1"/>
    <property type="match status" value="1"/>
</dbReference>
<dbReference type="Gene3D" id="3.40.50.1000">
    <property type="entry name" value="HAD superfamily/HAD-like"/>
    <property type="match status" value="1"/>
</dbReference>
<evidence type="ECO:0000259" key="1">
    <source>
        <dbReference type="PROSITE" id="PS50969"/>
    </source>
</evidence>
<dbReference type="Pfam" id="PF03031">
    <property type="entry name" value="NIF"/>
    <property type="match status" value="1"/>
</dbReference>
<proteinExistence type="predicted"/>
<evidence type="ECO:0000313" key="3">
    <source>
        <dbReference type="Proteomes" id="UP000320839"/>
    </source>
</evidence>
<reference evidence="2 3" key="1">
    <citation type="submission" date="2019-02" db="EMBL/GenBank/DDBJ databases">
        <title>Deep-cultivation of Planctomycetes and their phenomic and genomic characterization uncovers novel biology.</title>
        <authorList>
            <person name="Wiegand S."/>
            <person name="Jogler M."/>
            <person name="Boedeker C."/>
            <person name="Pinto D."/>
            <person name="Vollmers J."/>
            <person name="Rivas-Marin E."/>
            <person name="Kohn T."/>
            <person name="Peeters S.H."/>
            <person name="Heuer A."/>
            <person name="Rast P."/>
            <person name="Oberbeckmann S."/>
            <person name="Bunk B."/>
            <person name="Jeske O."/>
            <person name="Meyerdierks A."/>
            <person name="Storesund J.E."/>
            <person name="Kallscheuer N."/>
            <person name="Luecker S."/>
            <person name="Lage O.M."/>
            <person name="Pohl T."/>
            <person name="Merkel B.J."/>
            <person name="Hornburger P."/>
            <person name="Mueller R.-W."/>
            <person name="Bruemmer F."/>
            <person name="Labrenz M."/>
            <person name="Spormann A.M."/>
            <person name="Op den Camp H."/>
            <person name="Overmann J."/>
            <person name="Amann R."/>
            <person name="Jetten M.S.M."/>
            <person name="Mascher T."/>
            <person name="Medema M.H."/>
            <person name="Devos D.P."/>
            <person name="Kaster A.-K."/>
            <person name="Ovreas L."/>
            <person name="Rohde M."/>
            <person name="Galperin M.Y."/>
            <person name="Jogler C."/>
        </authorList>
    </citation>
    <scope>NUCLEOTIDE SEQUENCE [LARGE SCALE GENOMIC DNA]</scope>
    <source>
        <strain evidence="2 3">Pan153</strain>
    </source>
</reference>
<name>A0A518FTH4_9PLAN</name>
<dbReference type="SMART" id="SM00577">
    <property type="entry name" value="CPDc"/>
    <property type="match status" value="1"/>
</dbReference>
<dbReference type="RefSeq" id="WP_145457621.1">
    <property type="nucleotide sequence ID" value="NZ_CP036317.1"/>
</dbReference>
<feature type="domain" description="FCP1 homology" evidence="1">
    <location>
        <begin position="2"/>
        <end position="164"/>
    </location>
</feature>
<dbReference type="SUPFAM" id="SSF56784">
    <property type="entry name" value="HAD-like"/>
    <property type="match status" value="1"/>
</dbReference>